<dbReference type="AlphaFoldDB" id="A0A512DUL3"/>
<dbReference type="SUPFAM" id="SSF55347">
    <property type="entry name" value="Glyceraldehyde-3-phosphate dehydrogenase-like, C-terminal domain"/>
    <property type="match status" value="1"/>
</dbReference>
<evidence type="ECO:0000259" key="1">
    <source>
        <dbReference type="Pfam" id="PF01408"/>
    </source>
</evidence>
<proteinExistence type="predicted"/>
<sequence>MTIKGNSPDGTAARRRLRLGMVGGGRGAFIGAVHRIAARLDDRWELVAGALSSDPDRARDSAADLFIAPDRAYSGFAEMARAEAAREDGIDAVAIVTPNHLHHPAARAFLDAGIHVICDKPMTASVAQAEDLVAAVEASGKLFALTHNYTGYPMVRHARELVASGELGTIRVVQAEYPQDWLTTSLEETGQKQAAWRTDPAQTGGGGCIGDIGTHAFNLTEFVTGLHCTQIAADLTSFVPGRRVDDNVNMLLRFSSGARGMLWSSQVAPGHENGLRLRVYGDKAGIEWHQEQPNHLRFARLGEPPQLITRNGPGSGPASAHASRIPAGHPEGYLEGFAQIYTDIAEQIAARIEGRDPDPAALLVPTVADGLRGVQFISAAVDSSRNSAAWTSLSHT</sequence>
<dbReference type="GO" id="GO:0000166">
    <property type="term" value="F:nucleotide binding"/>
    <property type="evidence" value="ECO:0007669"/>
    <property type="project" value="InterPro"/>
</dbReference>
<evidence type="ECO:0000313" key="3">
    <source>
        <dbReference type="EMBL" id="GEO40144.1"/>
    </source>
</evidence>
<feature type="domain" description="GFO/IDH/MocA-like oxidoreductase" evidence="2">
    <location>
        <begin position="155"/>
        <end position="287"/>
    </location>
</feature>
<dbReference type="PANTHER" id="PTHR43708:SF3">
    <property type="entry name" value="OXIDOREDUCTASE"/>
    <property type="match status" value="1"/>
</dbReference>
<dbReference type="InterPro" id="IPR051317">
    <property type="entry name" value="Gfo/Idh/MocA_oxidoreduct"/>
</dbReference>
<dbReference type="PANTHER" id="PTHR43708">
    <property type="entry name" value="CONSERVED EXPRESSED OXIDOREDUCTASE (EUROFUNG)"/>
    <property type="match status" value="1"/>
</dbReference>
<gene>
    <name evidence="3" type="ORF">SAE02_42920</name>
</gene>
<dbReference type="Gene3D" id="3.30.360.10">
    <property type="entry name" value="Dihydrodipicolinate Reductase, domain 2"/>
    <property type="match status" value="1"/>
</dbReference>
<dbReference type="OrthoDB" id="9815825at2"/>
<keyword evidence="4" id="KW-1185">Reference proteome</keyword>
<evidence type="ECO:0000313" key="4">
    <source>
        <dbReference type="Proteomes" id="UP000321523"/>
    </source>
</evidence>
<dbReference type="Proteomes" id="UP000321523">
    <property type="component" value="Unassembled WGS sequence"/>
</dbReference>
<comment type="caution">
    <text evidence="3">The sequence shown here is derived from an EMBL/GenBank/DDBJ whole genome shotgun (WGS) entry which is preliminary data.</text>
</comment>
<dbReference type="InterPro" id="IPR000683">
    <property type="entry name" value="Gfo/Idh/MocA-like_OxRdtase_N"/>
</dbReference>
<dbReference type="SUPFAM" id="SSF51735">
    <property type="entry name" value="NAD(P)-binding Rossmann-fold domains"/>
    <property type="match status" value="1"/>
</dbReference>
<accession>A0A512DUL3</accession>
<dbReference type="Pfam" id="PF01408">
    <property type="entry name" value="GFO_IDH_MocA"/>
    <property type="match status" value="1"/>
</dbReference>
<reference evidence="3 4" key="1">
    <citation type="submission" date="2019-07" db="EMBL/GenBank/DDBJ databases">
        <title>Whole genome shotgun sequence of Skermanella aerolata NBRC 106429.</title>
        <authorList>
            <person name="Hosoyama A."/>
            <person name="Uohara A."/>
            <person name="Ohji S."/>
            <person name="Ichikawa N."/>
        </authorList>
    </citation>
    <scope>NUCLEOTIDE SEQUENCE [LARGE SCALE GENOMIC DNA]</scope>
    <source>
        <strain evidence="3 4">NBRC 106429</strain>
    </source>
</reference>
<dbReference type="EMBL" id="BJYZ01000020">
    <property type="protein sequence ID" value="GEO40144.1"/>
    <property type="molecule type" value="Genomic_DNA"/>
</dbReference>
<dbReference type="InterPro" id="IPR055170">
    <property type="entry name" value="GFO_IDH_MocA-like_dom"/>
</dbReference>
<dbReference type="Gene3D" id="3.40.50.720">
    <property type="entry name" value="NAD(P)-binding Rossmann-like Domain"/>
    <property type="match status" value="1"/>
</dbReference>
<dbReference type="RefSeq" id="WP_044429806.1">
    <property type="nucleotide sequence ID" value="NZ_BJYZ01000020.1"/>
</dbReference>
<organism evidence="3 4">
    <name type="scientific">Skermanella aerolata</name>
    <dbReference type="NCBI Taxonomy" id="393310"/>
    <lineage>
        <taxon>Bacteria</taxon>
        <taxon>Pseudomonadati</taxon>
        <taxon>Pseudomonadota</taxon>
        <taxon>Alphaproteobacteria</taxon>
        <taxon>Rhodospirillales</taxon>
        <taxon>Azospirillaceae</taxon>
        <taxon>Skermanella</taxon>
    </lineage>
</organism>
<dbReference type="InterPro" id="IPR036291">
    <property type="entry name" value="NAD(P)-bd_dom_sf"/>
</dbReference>
<feature type="domain" description="Gfo/Idh/MocA-like oxidoreductase N-terminal" evidence="1">
    <location>
        <begin position="18"/>
        <end position="145"/>
    </location>
</feature>
<evidence type="ECO:0000259" key="2">
    <source>
        <dbReference type="Pfam" id="PF22725"/>
    </source>
</evidence>
<name>A0A512DUL3_9PROT</name>
<protein>
    <submittedName>
        <fullName evidence="3">Oxidoreductase</fullName>
    </submittedName>
</protein>
<dbReference type="Pfam" id="PF22725">
    <property type="entry name" value="GFO_IDH_MocA_C3"/>
    <property type="match status" value="1"/>
</dbReference>